<reference evidence="1 2" key="1">
    <citation type="submission" date="2023-02" db="EMBL/GenBank/DDBJ databases">
        <title>Genome sequence of Lentisphaera profundi SAORIC-696.</title>
        <authorList>
            <person name="Kim e."/>
            <person name="Cho J.-C."/>
            <person name="Choi A."/>
            <person name="Kang I."/>
        </authorList>
    </citation>
    <scope>NUCLEOTIDE SEQUENCE [LARGE SCALE GENOMIC DNA]</scope>
    <source>
        <strain evidence="1 2">SAORIC-696</strain>
    </source>
</reference>
<organism evidence="1 2">
    <name type="scientific">Lentisphaera profundi</name>
    <dbReference type="NCBI Taxonomy" id="1658616"/>
    <lineage>
        <taxon>Bacteria</taxon>
        <taxon>Pseudomonadati</taxon>
        <taxon>Lentisphaerota</taxon>
        <taxon>Lentisphaeria</taxon>
        <taxon>Lentisphaerales</taxon>
        <taxon>Lentisphaeraceae</taxon>
        <taxon>Lentisphaera</taxon>
    </lineage>
</organism>
<evidence type="ECO:0000313" key="2">
    <source>
        <dbReference type="Proteomes" id="UP001214250"/>
    </source>
</evidence>
<keyword evidence="2" id="KW-1185">Reference proteome</keyword>
<name>A0ABY7VQA7_9BACT</name>
<dbReference type="EMBL" id="CP117811">
    <property type="protein sequence ID" value="WDE96182.1"/>
    <property type="molecule type" value="Genomic_DNA"/>
</dbReference>
<gene>
    <name evidence="1" type="ORF">PQO03_10710</name>
</gene>
<dbReference type="Proteomes" id="UP001214250">
    <property type="component" value="Chromosome 1"/>
</dbReference>
<evidence type="ECO:0000313" key="1">
    <source>
        <dbReference type="EMBL" id="WDE96182.1"/>
    </source>
</evidence>
<proteinExistence type="predicted"/>
<accession>A0ABY7VQA7</accession>
<sequence>MATDMPSEPFVVSNGSATIDIKPDLATIHFQVQVTELKSTDAMEVFAERSEFIKKFLLNIKLRAKSLMPQN</sequence>
<protein>
    <submittedName>
        <fullName evidence="1">Uncharacterized protein</fullName>
    </submittedName>
</protein>
<dbReference type="RefSeq" id="WP_274150258.1">
    <property type="nucleotide sequence ID" value="NZ_CP117811.1"/>
</dbReference>